<dbReference type="PANTHER" id="PTHR48069">
    <property type="entry name" value="DIHYDROFOLATE REDUCTASE"/>
    <property type="match status" value="1"/>
</dbReference>
<evidence type="ECO:0000256" key="7">
    <source>
        <dbReference type="ARBA" id="ARBA00025067"/>
    </source>
</evidence>
<reference evidence="10" key="2">
    <citation type="submission" date="2021-04" db="EMBL/GenBank/DDBJ databases">
        <authorList>
            <person name="Gilroy R."/>
        </authorList>
    </citation>
    <scope>NUCLEOTIDE SEQUENCE</scope>
    <source>
        <strain evidence="10">Gambia16-930</strain>
    </source>
</reference>
<protein>
    <recommendedName>
        <fullName evidence="3 8">Dihydrofolate reductase</fullName>
        <ecNumber evidence="3 8">1.5.1.3</ecNumber>
    </recommendedName>
</protein>
<organism evidence="10 11">
    <name type="scientific">Candidatus Onthomorpha intestinigallinarum</name>
    <dbReference type="NCBI Taxonomy" id="2840880"/>
    <lineage>
        <taxon>Bacteria</taxon>
        <taxon>Pseudomonadati</taxon>
        <taxon>Bacteroidota</taxon>
        <taxon>Bacteroidia</taxon>
        <taxon>Bacteroidales</taxon>
        <taxon>Candidatus Onthomorpha</taxon>
    </lineage>
</organism>
<dbReference type="AlphaFoldDB" id="A0A9D1UGG4"/>
<name>A0A9D1UGG4_9BACT</name>
<dbReference type="CDD" id="cd00209">
    <property type="entry name" value="DHFR"/>
    <property type="match status" value="1"/>
</dbReference>
<dbReference type="GO" id="GO:0046655">
    <property type="term" value="P:folic acid metabolic process"/>
    <property type="evidence" value="ECO:0007669"/>
    <property type="project" value="TreeGrafter"/>
</dbReference>
<evidence type="ECO:0000313" key="11">
    <source>
        <dbReference type="Proteomes" id="UP000824267"/>
    </source>
</evidence>
<comment type="pathway">
    <text evidence="1 8">Cofactor biosynthesis; tetrahydrofolate biosynthesis; 5,6,7,8-tetrahydrofolate from 7,8-dihydrofolate: step 1/1.</text>
</comment>
<dbReference type="InterPro" id="IPR001796">
    <property type="entry name" value="DHFR_dom"/>
</dbReference>
<dbReference type="GO" id="GO:0046654">
    <property type="term" value="P:tetrahydrofolate biosynthetic process"/>
    <property type="evidence" value="ECO:0007669"/>
    <property type="project" value="InterPro"/>
</dbReference>
<dbReference type="Pfam" id="PF00186">
    <property type="entry name" value="DHFR_1"/>
    <property type="match status" value="1"/>
</dbReference>
<comment type="caution">
    <text evidence="10">The sequence shown here is derived from an EMBL/GenBank/DDBJ whole genome shotgun (WGS) entry which is preliminary data.</text>
</comment>
<evidence type="ECO:0000256" key="6">
    <source>
        <dbReference type="ARBA" id="ARBA00023002"/>
    </source>
</evidence>
<dbReference type="PANTHER" id="PTHR48069:SF3">
    <property type="entry name" value="DIHYDROFOLATE REDUCTASE"/>
    <property type="match status" value="1"/>
</dbReference>
<evidence type="ECO:0000256" key="4">
    <source>
        <dbReference type="ARBA" id="ARBA00022563"/>
    </source>
</evidence>
<keyword evidence="4 8" id="KW-0554">One-carbon metabolism</keyword>
<dbReference type="InterPro" id="IPR012259">
    <property type="entry name" value="DHFR"/>
</dbReference>
<dbReference type="PROSITE" id="PS51330">
    <property type="entry name" value="DHFR_2"/>
    <property type="match status" value="1"/>
</dbReference>
<comment type="similarity">
    <text evidence="2 8">Belongs to the dihydrofolate reductase family.</text>
</comment>
<keyword evidence="6 8" id="KW-0560">Oxidoreductase</keyword>
<evidence type="ECO:0000256" key="1">
    <source>
        <dbReference type="ARBA" id="ARBA00004903"/>
    </source>
</evidence>
<comment type="function">
    <text evidence="7 8">Key enzyme in folate metabolism. Catalyzes an essential reaction for de novo glycine and purine synthesis, and for DNA precursor synthesis.</text>
</comment>
<comment type="catalytic activity">
    <reaction evidence="8">
        <text>(6S)-5,6,7,8-tetrahydrofolate + NADP(+) = 7,8-dihydrofolate + NADPH + H(+)</text>
        <dbReference type="Rhea" id="RHEA:15009"/>
        <dbReference type="ChEBI" id="CHEBI:15378"/>
        <dbReference type="ChEBI" id="CHEBI:57451"/>
        <dbReference type="ChEBI" id="CHEBI:57453"/>
        <dbReference type="ChEBI" id="CHEBI:57783"/>
        <dbReference type="ChEBI" id="CHEBI:58349"/>
        <dbReference type="EC" id="1.5.1.3"/>
    </reaction>
</comment>
<sequence length="161" mass="18569">MISIIVAMARNGAIGKDNSLLCHLAEDLKYFKKITKGKTVVMGRKTWESLPVKPLKFRRNIVVTSQKDYEAEGAEICNNTEELIKTLKNSDEEAFCIGGASLYGQFLPHADKLYITMLYKDFEADTFFPEFDRGQWRMTRRSPVWEKPEGDLKFCFQVLEK</sequence>
<dbReference type="GO" id="GO:0004146">
    <property type="term" value="F:dihydrofolate reductase activity"/>
    <property type="evidence" value="ECO:0007669"/>
    <property type="project" value="UniProtKB-EC"/>
</dbReference>
<evidence type="ECO:0000256" key="2">
    <source>
        <dbReference type="ARBA" id="ARBA00009539"/>
    </source>
</evidence>
<dbReference type="GO" id="GO:0046452">
    <property type="term" value="P:dihydrofolate metabolic process"/>
    <property type="evidence" value="ECO:0007669"/>
    <property type="project" value="TreeGrafter"/>
</dbReference>
<dbReference type="GO" id="GO:0050661">
    <property type="term" value="F:NADP binding"/>
    <property type="evidence" value="ECO:0007669"/>
    <property type="project" value="InterPro"/>
</dbReference>
<gene>
    <name evidence="10" type="ORF">IAC47_01505</name>
</gene>
<dbReference type="InterPro" id="IPR024072">
    <property type="entry name" value="DHFR-like_dom_sf"/>
</dbReference>
<dbReference type="EC" id="1.5.1.3" evidence="3 8"/>
<dbReference type="GO" id="GO:0006730">
    <property type="term" value="P:one-carbon metabolic process"/>
    <property type="evidence" value="ECO:0007669"/>
    <property type="project" value="UniProtKB-KW"/>
</dbReference>
<dbReference type="EMBL" id="DXGG01000056">
    <property type="protein sequence ID" value="HIW86939.1"/>
    <property type="molecule type" value="Genomic_DNA"/>
</dbReference>
<evidence type="ECO:0000256" key="8">
    <source>
        <dbReference type="PIRNR" id="PIRNR000194"/>
    </source>
</evidence>
<evidence type="ECO:0000313" key="10">
    <source>
        <dbReference type="EMBL" id="HIW86939.1"/>
    </source>
</evidence>
<dbReference type="Proteomes" id="UP000824267">
    <property type="component" value="Unassembled WGS sequence"/>
</dbReference>
<evidence type="ECO:0000256" key="3">
    <source>
        <dbReference type="ARBA" id="ARBA00012856"/>
    </source>
</evidence>
<reference evidence="10" key="1">
    <citation type="journal article" date="2021" name="PeerJ">
        <title>Extensive microbial diversity within the chicken gut microbiome revealed by metagenomics and culture.</title>
        <authorList>
            <person name="Gilroy R."/>
            <person name="Ravi A."/>
            <person name="Getino M."/>
            <person name="Pursley I."/>
            <person name="Horton D.L."/>
            <person name="Alikhan N.F."/>
            <person name="Baker D."/>
            <person name="Gharbi K."/>
            <person name="Hall N."/>
            <person name="Watson M."/>
            <person name="Adriaenssens E.M."/>
            <person name="Foster-Nyarko E."/>
            <person name="Jarju S."/>
            <person name="Secka A."/>
            <person name="Antonio M."/>
            <person name="Oren A."/>
            <person name="Chaudhuri R.R."/>
            <person name="La Ragione R."/>
            <person name="Hildebrand F."/>
            <person name="Pallen M.J."/>
        </authorList>
    </citation>
    <scope>NUCLEOTIDE SEQUENCE</scope>
    <source>
        <strain evidence="10">Gambia16-930</strain>
    </source>
</reference>
<dbReference type="PRINTS" id="PR00070">
    <property type="entry name" value="DHFR"/>
</dbReference>
<feature type="domain" description="DHFR" evidence="9">
    <location>
        <begin position="1"/>
        <end position="161"/>
    </location>
</feature>
<proteinExistence type="inferred from homology"/>
<evidence type="ECO:0000256" key="5">
    <source>
        <dbReference type="ARBA" id="ARBA00022857"/>
    </source>
</evidence>
<dbReference type="GO" id="GO:0005829">
    <property type="term" value="C:cytosol"/>
    <property type="evidence" value="ECO:0007669"/>
    <property type="project" value="TreeGrafter"/>
</dbReference>
<dbReference type="Gene3D" id="3.40.430.10">
    <property type="entry name" value="Dihydrofolate Reductase, subunit A"/>
    <property type="match status" value="1"/>
</dbReference>
<dbReference type="SUPFAM" id="SSF53597">
    <property type="entry name" value="Dihydrofolate reductase-like"/>
    <property type="match status" value="1"/>
</dbReference>
<accession>A0A9D1UGG4</accession>
<keyword evidence="5 8" id="KW-0521">NADP</keyword>
<dbReference type="PIRSF" id="PIRSF000194">
    <property type="entry name" value="DHFR"/>
    <property type="match status" value="1"/>
</dbReference>
<evidence type="ECO:0000259" key="9">
    <source>
        <dbReference type="PROSITE" id="PS51330"/>
    </source>
</evidence>